<dbReference type="PANTHER" id="PTHR47405:SF2">
    <property type="entry name" value="SERPENTINE RECEPTOR, CLASS H"/>
    <property type="match status" value="1"/>
</dbReference>
<organism evidence="2 3">
    <name type="scientific">Caenorhabditis nigoni</name>
    <dbReference type="NCBI Taxonomy" id="1611254"/>
    <lineage>
        <taxon>Eukaryota</taxon>
        <taxon>Metazoa</taxon>
        <taxon>Ecdysozoa</taxon>
        <taxon>Nematoda</taxon>
        <taxon>Chromadorea</taxon>
        <taxon>Rhabditida</taxon>
        <taxon>Rhabditina</taxon>
        <taxon>Rhabditomorpha</taxon>
        <taxon>Rhabditoidea</taxon>
        <taxon>Rhabditidae</taxon>
        <taxon>Peloderinae</taxon>
        <taxon>Caenorhabditis</taxon>
    </lineage>
</organism>
<keyword evidence="3" id="KW-1185">Reference proteome</keyword>
<keyword evidence="1" id="KW-0812">Transmembrane</keyword>
<keyword evidence="1" id="KW-0472">Membrane</keyword>
<dbReference type="EMBL" id="PDUG01000005">
    <property type="protein sequence ID" value="PIC26639.1"/>
    <property type="molecule type" value="Genomic_DNA"/>
</dbReference>
<feature type="transmembrane region" description="Helical" evidence="1">
    <location>
        <begin position="135"/>
        <end position="155"/>
    </location>
</feature>
<feature type="transmembrane region" description="Helical" evidence="1">
    <location>
        <begin position="49"/>
        <end position="70"/>
    </location>
</feature>
<dbReference type="AlphaFoldDB" id="A0A2G5TH82"/>
<accession>A0A2G5TH82</accession>
<dbReference type="STRING" id="1611254.A0A2G5TH82"/>
<evidence type="ECO:0000256" key="1">
    <source>
        <dbReference type="SAM" id="Phobius"/>
    </source>
</evidence>
<proteinExistence type="predicted"/>
<dbReference type="Proteomes" id="UP000230233">
    <property type="component" value="Chromosome V"/>
</dbReference>
<feature type="transmembrane region" description="Helical" evidence="1">
    <location>
        <begin position="242"/>
        <end position="268"/>
    </location>
</feature>
<feature type="transmembrane region" description="Helical" evidence="1">
    <location>
        <begin position="90"/>
        <end position="114"/>
    </location>
</feature>
<feature type="transmembrane region" description="Helical" evidence="1">
    <location>
        <begin position="274"/>
        <end position="295"/>
    </location>
</feature>
<dbReference type="PANTHER" id="PTHR47405">
    <property type="entry name" value="SERPENTINE RECEPTOR, CLASS H-RELATED"/>
    <property type="match status" value="1"/>
</dbReference>
<evidence type="ECO:0000313" key="2">
    <source>
        <dbReference type="EMBL" id="PIC26639.1"/>
    </source>
</evidence>
<sequence length="413" mass="46731">MNESCIIPTSPFLLNLSHVLVCLTAPVYITTCYILIFKCPPFFNQYRSVLLRHIFTCIFMEYFVDIIWQMTVVVPYSALCSVGIGNSYPVFMFSIVVAGLCATGISIMHMFQYRMNAVTDDSIRILKSIITGVKFYHYFMMTSCLCLLIASYNHLADQKAFKTNVQYKFGSVPSYIWCDNCMFINTDSTTVLIFVGLGASSQPLAAVYFGLSVYASKLGLQKLRKSLSQRTITIQRNFLNSLYLQTAVHVIFISVPLGIFFLTFVLHIPSSAMYMSYILMAMFTQHGSLSTLALLMSNKPLYSEFTKTFLRMKTNIRGSDRVSYIRGAEREHSSWKKTAVRENRRSKIAYVTHVSGDIAGNWEKFSTSNKRTSAKPHWGEETMEGHLAGVRTSHGFRAPLCFVWKVGGACAKF</sequence>
<dbReference type="Pfam" id="PF10318">
    <property type="entry name" value="7TM_GPCR_Srh"/>
    <property type="match status" value="1"/>
</dbReference>
<evidence type="ECO:0000313" key="3">
    <source>
        <dbReference type="Proteomes" id="UP000230233"/>
    </source>
</evidence>
<reference evidence="3" key="1">
    <citation type="submission" date="2017-10" db="EMBL/GenBank/DDBJ databases">
        <title>Rapid genome shrinkage in a self-fertile nematode reveals novel sperm competition proteins.</title>
        <authorList>
            <person name="Yin D."/>
            <person name="Schwarz E.M."/>
            <person name="Thomas C.G."/>
            <person name="Felde R.L."/>
            <person name="Korf I.F."/>
            <person name="Cutter A.D."/>
            <person name="Schartner C.M."/>
            <person name="Ralston E.J."/>
            <person name="Meyer B.J."/>
            <person name="Haag E.S."/>
        </authorList>
    </citation>
    <scope>NUCLEOTIDE SEQUENCE [LARGE SCALE GENOMIC DNA]</scope>
    <source>
        <strain evidence="3">JU1422</strain>
    </source>
</reference>
<dbReference type="OrthoDB" id="5819469at2759"/>
<keyword evidence="1" id="KW-1133">Transmembrane helix</keyword>
<protein>
    <submittedName>
        <fullName evidence="2">Uncharacterized protein</fullName>
    </submittedName>
</protein>
<name>A0A2G5TH82_9PELO</name>
<gene>
    <name evidence="2" type="primary">Cni-srh-1</name>
    <name evidence="2" type="synonym">Cnig_chr_V.g19156</name>
    <name evidence="2" type="ORF">B9Z55_019156</name>
</gene>
<feature type="transmembrane region" description="Helical" evidence="1">
    <location>
        <begin position="12"/>
        <end position="37"/>
    </location>
</feature>
<comment type="caution">
    <text evidence="2">The sequence shown here is derived from an EMBL/GenBank/DDBJ whole genome shotgun (WGS) entry which is preliminary data.</text>
</comment>
<feature type="transmembrane region" description="Helical" evidence="1">
    <location>
        <begin position="192"/>
        <end position="215"/>
    </location>
</feature>
<dbReference type="InterPro" id="IPR019422">
    <property type="entry name" value="7TM_GPCR_serpentine_rcpt_Srh"/>
</dbReference>